<protein>
    <submittedName>
        <fullName evidence="1">Uncharacterized protein</fullName>
    </submittedName>
</protein>
<proteinExistence type="predicted"/>
<sequence length="45" mass="5433">MATSSLLLWFLLYLVEWKKRTRMPTQQNKKEMCVLLVFLLLFVSL</sequence>
<name>A0A0A9ADQ8_ARUDO</name>
<reference evidence="1" key="1">
    <citation type="submission" date="2014-09" db="EMBL/GenBank/DDBJ databases">
        <authorList>
            <person name="Magalhaes I.L.F."/>
            <person name="Oliveira U."/>
            <person name="Santos F.R."/>
            <person name="Vidigal T.H.D.A."/>
            <person name="Brescovit A.D."/>
            <person name="Santos A.J."/>
        </authorList>
    </citation>
    <scope>NUCLEOTIDE SEQUENCE</scope>
    <source>
        <tissue evidence="1">Shoot tissue taken approximately 20 cm above the soil surface</tissue>
    </source>
</reference>
<evidence type="ECO:0000313" key="1">
    <source>
        <dbReference type="EMBL" id="JAD49256.1"/>
    </source>
</evidence>
<organism evidence="1">
    <name type="scientific">Arundo donax</name>
    <name type="common">Giant reed</name>
    <name type="synonym">Donax arundinaceus</name>
    <dbReference type="NCBI Taxonomy" id="35708"/>
    <lineage>
        <taxon>Eukaryota</taxon>
        <taxon>Viridiplantae</taxon>
        <taxon>Streptophyta</taxon>
        <taxon>Embryophyta</taxon>
        <taxon>Tracheophyta</taxon>
        <taxon>Spermatophyta</taxon>
        <taxon>Magnoliopsida</taxon>
        <taxon>Liliopsida</taxon>
        <taxon>Poales</taxon>
        <taxon>Poaceae</taxon>
        <taxon>PACMAD clade</taxon>
        <taxon>Arundinoideae</taxon>
        <taxon>Arundineae</taxon>
        <taxon>Arundo</taxon>
    </lineage>
</organism>
<reference evidence="1" key="2">
    <citation type="journal article" date="2015" name="Data Brief">
        <title>Shoot transcriptome of the giant reed, Arundo donax.</title>
        <authorList>
            <person name="Barrero R.A."/>
            <person name="Guerrero F.D."/>
            <person name="Moolhuijzen P."/>
            <person name="Goolsby J.A."/>
            <person name="Tidwell J."/>
            <person name="Bellgard S.E."/>
            <person name="Bellgard M.I."/>
        </authorList>
    </citation>
    <scope>NUCLEOTIDE SEQUENCE</scope>
    <source>
        <tissue evidence="1">Shoot tissue taken approximately 20 cm above the soil surface</tissue>
    </source>
</reference>
<accession>A0A0A9ADQ8</accession>
<dbReference type="AlphaFoldDB" id="A0A0A9ADQ8"/>
<dbReference type="EMBL" id="GBRH01248639">
    <property type="protein sequence ID" value="JAD49256.1"/>
    <property type="molecule type" value="Transcribed_RNA"/>
</dbReference>